<sequence length="137" mass="15779">MFGRFTPQNLVSQRQRARDQGCDEWSAPLFERICDLFDWDQKHDVHSGTPSLWMHLIERCEKKAFVIRPQQLLEGPMDSSPAHAAHSLLDPPTLKTGGWAGFKHYWARNTGRWVMITLSIMLIFVIAVILSSPDPRH</sequence>
<evidence type="ECO:0000256" key="1">
    <source>
        <dbReference type="SAM" id="Phobius"/>
    </source>
</evidence>
<gene>
    <name evidence="2" type="ORF">H8S56_08725</name>
</gene>
<proteinExistence type="predicted"/>
<protein>
    <submittedName>
        <fullName evidence="2">Uncharacterized protein</fullName>
    </submittedName>
</protein>
<keyword evidence="1" id="KW-0472">Membrane</keyword>
<evidence type="ECO:0000313" key="3">
    <source>
        <dbReference type="Proteomes" id="UP000660131"/>
    </source>
</evidence>
<comment type="caution">
    <text evidence="2">The sequence shown here is derived from an EMBL/GenBank/DDBJ whole genome shotgun (WGS) entry which is preliminary data.</text>
</comment>
<keyword evidence="3" id="KW-1185">Reference proteome</keyword>
<feature type="transmembrane region" description="Helical" evidence="1">
    <location>
        <begin position="113"/>
        <end position="132"/>
    </location>
</feature>
<reference evidence="2 3" key="1">
    <citation type="submission" date="2020-08" db="EMBL/GenBank/DDBJ databases">
        <title>Putative novel bacterial strains isolated from necrotic wheat leaf tissues caused by Xanthomonas translucens.</title>
        <authorList>
            <person name="Tambong J.T."/>
        </authorList>
    </citation>
    <scope>NUCLEOTIDE SEQUENCE [LARGE SCALE GENOMIC DNA]</scope>
    <source>
        <strain evidence="2 3">DOAB 1067</strain>
    </source>
</reference>
<organism evidence="2 3">
    <name type="scientific">Pseudomonas triticifolii</name>
    <dbReference type="NCBI Taxonomy" id="2762592"/>
    <lineage>
        <taxon>Bacteria</taxon>
        <taxon>Pseudomonadati</taxon>
        <taxon>Pseudomonadota</taxon>
        <taxon>Gammaproteobacteria</taxon>
        <taxon>Pseudomonadales</taxon>
        <taxon>Pseudomonadaceae</taxon>
        <taxon>Pseudomonas</taxon>
    </lineage>
</organism>
<keyword evidence="1" id="KW-1133">Transmembrane helix</keyword>
<dbReference type="Proteomes" id="UP000660131">
    <property type="component" value="Unassembled WGS sequence"/>
</dbReference>
<dbReference type="EMBL" id="JACONV010000003">
    <property type="protein sequence ID" value="MBC3955093.1"/>
    <property type="molecule type" value="Genomic_DNA"/>
</dbReference>
<name>A0ABR7BD52_9PSED</name>
<evidence type="ECO:0000313" key="2">
    <source>
        <dbReference type="EMBL" id="MBC3955093.1"/>
    </source>
</evidence>
<accession>A0ABR7BD52</accession>
<keyword evidence="1" id="KW-0812">Transmembrane</keyword>